<protein>
    <submittedName>
        <fullName evidence="2">Uncharacterized protein</fullName>
    </submittedName>
</protein>
<dbReference type="Pfam" id="PF04398">
    <property type="entry name" value="DUF538"/>
    <property type="match status" value="1"/>
</dbReference>
<dbReference type="PANTHER" id="PTHR31676">
    <property type="entry name" value="T31J12.3 PROTEIN-RELATED"/>
    <property type="match status" value="1"/>
</dbReference>
<feature type="signal peptide" evidence="1">
    <location>
        <begin position="1"/>
        <end position="23"/>
    </location>
</feature>
<dbReference type="PANTHER" id="PTHR31676:SF151">
    <property type="entry name" value="DUF538 FAMILY PROTEIN"/>
    <property type="match status" value="1"/>
</dbReference>
<gene>
    <name evidence="2" type="ORF">M6B38_376325</name>
</gene>
<reference evidence="2" key="2">
    <citation type="submission" date="2023-04" db="EMBL/GenBank/DDBJ databases">
        <authorList>
            <person name="Bruccoleri R.E."/>
            <person name="Oakeley E.J."/>
            <person name="Faust A.-M."/>
            <person name="Dessus-Babus S."/>
            <person name="Altorfer M."/>
            <person name="Burckhardt D."/>
            <person name="Oertli M."/>
            <person name="Naumann U."/>
            <person name="Petersen F."/>
            <person name="Wong J."/>
        </authorList>
    </citation>
    <scope>NUCLEOTIDE SEQUENCE</scope>
    <source>
        <strain evidence="2">GSM-AAB239-AS_SAM_17_03QT</strain>
        <tissue evidence="2">Leaf</tissue>
    </source>
</reference>
<comment type="caution">
    <text evidence="2">The sequence shown here is derived from an EMBL/GenBank/DDBJ whole genome shotgun (WGS) entry which is preliminary data.</text>
</comment>
<dbReference type="Gene3D" id="2.30.240.10">
    <property type="entry name" value="At5g01610-like"/>
    <property type="match status" value="1"/>
</dbReference>
<feature type="chain" id="PRO_5043478220" evidence="1">
    <location>
        <begin position="24"/>
        <end position="170"/>
    </location>
</feature>
<dbReference type="FunFam" id="2.30.240.10:FF:000002">
    <property type="entry name" value="Uncharacterized protein At3g07460"/>
    <property type="match status" value="1"/>
</dbReference>
<dbReference type="InterPro" id="IPR007493">
    <property type="entry name" value="DUF538"/>
</dbReference>
<dbReference type="InterPro" id="IPR036758">
    <property type="entry name" value="At5g01610-like"/>
</dbReference>
<dbReference type="EMBL" id="JANAVB010021600">
    <property type="protein sequence ID" value="KAJ6825474.1"/>
    <property type="molecule type" value="Genomic_DNA"/>
</dbReference>
<evidence type="ECO:0000313" key="3">
    <source>
        <dbReference type="Proteomes" id="UP001140949"/>
    </source>
</evidence>
<accession>A0AAX6G9V0</accession>
<keyword evidence="3" id="KW-1185">Reference proteome</keyword>
<dbReference type="Proteomes" id="UP001140949">
    <property type="component" value="Unassembled WGS sequence"/>
</dbReference>
<dbReference type="SUPFAM" id="SSF141562">
    <property type="entry name" value="At5g01610-like"/>
    <property type="match status" value="1"/>
</dbReference>
<evidence type="ECO:0000313" key="2">
    <source>
        <dbReference type="EMBL" id="KAJ6825474.1"/>
    </source>
</evidence>
<evidence type="ECO:0000256" key="1">
    <source>
        <dbReference type="SAM" id="SignalP"/>
    </source>
</evidence>
<reference evidence="2" key="1">
    <citation type="journal article" date="2023" name="GigaByte">
        <title>Genome assembly of the bearded iris, Iris pallida Lam.</title>
        <authorList>
            <person name="Bruccoleri R.E."/>
            <person name="Oakeley E.J."/>
            <person name="Faust A.M.E."/>
            <person name="Altorfer M."/>
            <person name="Dessus-Babus S."/>
            <person name="Burckhardt D."/>
            <person name="Oertli M."/>
            <person name="Naumann U."/>
            <person name="Petersen F."/>
            <person name="Wong J."/>
        </authorList>
    </citation>
    <scope>NUCLEOTIDE SEQUENCE</scope>
    <source>
        <strain evidence="2">GSM-AAB239-AS_SAM_17_03QT</strain>
    </source>
</reference>
<dbReference type="AlphaFoldDB" id="A0AAX6G9V0"/>
<organism evidence="2 3">
    <name type="scientific">Iris pallida</name>
    <name type="common">Sweet iris</name>
    <dbReference type="NCBI Taxonomy" id="29817"/>
    <lineage>
        <taxon>Eukaryota</taxon>
        <taxon>Viridiplantae</taxon>
        <taxon>Streptophyta</taxon>
        <taxon>Embryophyta</taxon>
        <taxon>Tracheophyta</taxon>
        <taxon>Spermatophyta</taxon>
        <taxon>Magnoliopsida</taxon>
        <taxon>Liliopsida</taxon>
        <taxon>Asparagales</taxon>
        <taxon>Iridaceae</taxon>
        <taxon>Iridoideae</taxon>
        <taxon>Irideae</taxon>
        <taxon>Iris</taxon>
    </lineage>
</organism>
<name>A0AAX6G9V0_IRIPA</name>
<sequence>MSNPKLQSILLLLLLSLSPFLLAAGDSIHSLLVDHGLPAGLLPRSVSNFSLDSATGLLSVRLDRPCLAEYDRKSPIHFDQLIQANLTYGGLRAVTGLSQEELFLWLPVKEICVPDPSSGVIFFDIGVARKQLSASIFENPPDCKPEGDRKVFNDVSRLNFREYDERKKDQ</sequence>
<proteinExistence type="predicted"/>
<keyword evidence="1" id="KW-0732">Signal</keyword>